<dbReference type="InterPro" id="IPR052017">
    <property type="entry name" value="TSUP"/>
</dbReference>
<sequence>MTDTTVFSAFTDHPALLLLAFAAVVLAYAVLTLVGFGSALMASAPLAMVMPVAKVIPMLAMLDCAGSSLRGWRVRKAVAWREFGRLFPGMLLGQVVGVLFLARLPLTWMALALGLFVIWQGARGLLARSSPPAGQPERPYAALGKGLLGGVLGGLFGSGGFIYAAYLERRLESRDAFRATQALLIALSTAWRILLCLSVGLVDLALLKTALLFVPAMALGVHAGHHIDLRISRAQLFMLLNGLLVVSGAVLIGRFAI</sequence>
<evidence type="ECO:0000256" key="3">
    <source>
        <dbReference type="ARBA" id="ARBA00022448"/>
    </source>
</evidence>
<keyword evidence="3" id="KW-0813">Transport</keyword>
<feature type="transmembrane region" description="Helical" evidence="8">
    <location>
        <begin position="15"/>
        <end position="36"/>
    </location>
</feature>
<dbReference type="OrthoDB" id="5801432at2"/>
<evidence type="ECO:0000256" key="7">
    <source>
        <dbReference type="ARBA" id="ARBA00023136"/>
    </source>
</evidence>
<gene>
    <name evidence="9" type="ORF">C7389_12837</name>
</gene>
<feature type="transmembrane region" description="Helical" evidence="8">
    <location>
        <begin position="179"/>
        <end position="197"/>
    </location>
</feature>
<evidence type="ECO:0000313" key="9">
    <source>
        <dbReference type="EMBL" id="TDN46042.1"/>
    </source>
</evidence>
<evidence type="ECO:0000256" key="5">
    <source>
        <dbReference type="ARBA" id="ARBA00022692"/>
    </source>
</evidence>
<dbReference type="AlphaFoldDB" id="A0A4V3BLB1"/>
<evidence type="ECO:0000256" key="2">
    <source>
        <dbReference type="ARBA" id="ARBA00009142"/>
    </source>
</evidence>
<dbReference type="PANTHER" id="PTHR30269">
    <property type="entry name" value="TRANSMEMBRANE PROTEIN YFCA"/>
    <property type="match status" value="1"/>
</dbReference>
<evidence type="ECO:0000256" key="4">
    <source>
        <dbReference type="ARBA" id="ARBA00022475"/>
    </source>
</evidence>
<accession>A0A4V3BLB1</accession>
<keyword evidence="10" id="KW-1185">Reference proteome</keyword>
<feature type="transmembrane region" description="Helical" evidence="8">
    <location>
        <begin position="236"/>
        <end position="256"/>
    </location>
</feature>
<proteinExistence type="inferred from homology"/>
<keyword evidence="7 8" id="KW-0472">Membrane</keyword>
<feature type="transmembrane region" description="Helical" evidence="8">
    <location>
        <begin position="147"/>
        <end position="167"/>
    </location>
</feature>
<evidence type="ECO:0000256" key="8">
    <source>
        <dbReference type="RuleBase" id="RU363041"/>
    </source>
</evidence>
<evidence type="ECO:0000256" key="1">
    <source>
        <dbReference type="ARBA" id="ARBA00004651"/>
    </source>
</evidence>
<name>A0A4V3BLB1_9RHOO</name>
<dbReference type="InterPro" id="IPR002781">
    <property type="entry name" value="TM_pro_TauE-like"/>
</dbReference>
<dbReference type="GO" id="GO:0005886">
    <property type="term" value="C:plasma membrane"/>
    <property type="evidence" value="ECO:0007669"/>
    <property type="project" value="UniProtKB-SubCell"/>
</dbReference>
<keyword evidence="5 8" id="KW-0812">Transmembrane</keyword>
<dbReference type="RefSeq" id="WP_133594805.1">
    <property type="nucleotide sequence ID" value="NZ_SNVV01000028.1"/>
</dbReference>
<evidence type="ECO:0000313" key="10">
    <source>
        <dbReference type="Proteomes" id="UP000295129"/>
    </source>
</evidence>
<protein>
    <recommendedName>
        <fullName evidence="8">Probable membrane transporter protein</fullName>
    </recommendedName>
</protein>
<keyword evidence="6 8" id="KW-1133">Transmembrane helix</keyword>
<dbReference type="Pfam" id="PF01925">
    <property type="entry name" value="TauE"/>
    <property type="match status" value="1"/>
</dbReference>
<organism evidence="9 10">
    <name type="scientific">Azoarcus indigens</name>
    <dbReference type="NCBI Taxonomy" id="29545"/>
    <lineage>
        <taxon>Bacteria</taxon>
        <taxon>Pseudomonadati</taxon>
        <taxon>Pseudomonadota</taxon>
        <taxon>Betaproteobacteria</taxon>
        <taxon>Rhodocyclales</taxon>
        <taxon>Zoogloeaceae</taxon>
        <taxon>Azoarcus</taxon>
    </lineage>
</organism>
<comment type="similarity">
    <text evidence="2 8">Belongs to the 4-toluene sulfonate uptake permease (TSUP) (TC 2.A.102) family.</text>
</comment>
<evidence type="ECO:0000256" key="6">
    <source>
        <dbReference type="ARBA" id="ARBA00022989"/>
    </source>
</evidence>
<comment type="subcellular location">
    <subcellularLocation>
        <location evidence="1 8">Cell membrane</location>
        <topology evidence="1 8">Multi-pass membrane protein</topology>
    </subcellularLocation>
</comment>
<dbReference type="Proteomes" id="UP000295129">
    <property type="component" value="Unassembled WGS sequence"/>
</dbReference>
<reference evidence="9 10" key="1">
    <citation type="submission" date="2019-03" db="EMBL/GenBank/DDBJ databases">
        <title>Genomic Encyclopedia of Type Strains, Phase IV (KMG-IV): sequencing the most valuable type-strain genomes for metagenomic binning, comparative biology and taxonomic classification.</title>
        <authorList>
            <person name="Goeker M."/>
        </authorList>
    </citation>
    <scope>NUCLEOTIDE SEQUENCE [LARGE SCALE GENOMIC DNA]</scope>
    <source>
        <strain evidence="9 10">DSM 12121</strain>
    </source>
</reference>
<keyword evidence="4 8" id="KW-1003">Cell membrane</keyword>
<feature type="transmembrane region" description="Helical" evidence="8">
    <location>
        <begin position="108"/>
        <end position="126"/>
    </location>
</feature>
<comment type="caution">
    <text evidence="9">The sequence shown here is derived from an EMBL/GenBank/DDBJ whole genome shotgun (WGS) entry which is preliminary data.</text>
</comment>
<dbReference type="EMBL" id="SNVV01000028">
    <property type="protein sequence ID" value="TDN46042.1"/>
    <property type="molecule type" value="Genomic_DNA"/>
</dbReference>
<dbReference type="PANTHER" id="PTHR30269:SF32">
    <property type="entry name" value="MEMBRANE TRANSPORTER PROTEIN-RELATED"/>
    <property type="match status" value="1"/>
</dbReference>